<keyword evidence="1" id="KW-0687">Ribonucleoprotein</keyword>
<dbReference type="SUPFAM" id="SSF54565">
    <property type="entry name" value="Ribosomal protein S16"/>
    <property type="match status" value="1"/>
</dbReference>
<proteinExistence type="predicted"/>
<sequence length="38" mass="4176">EKEEGTRLDLDRIAHWVGQGATISDRVAALIKEVKKAA</sequence>
<dbReference type="EMBL" id="AAMEWS010000054">
    <property type="protein sequence ID" value="EDG6487324.1"/>
    <property type="molecule type" value="Genomic_DNA"/>
</dbReference>
<name>A0A631M547_SALTM</name>
<reference evidence="1" key="1">
    <citation type="submission" date="2018-07" db="EMBL/GenBank/DDBJ databases">
        <authorList>
            <consortium name="GenomeTrakr network: Whole genome sequencing for foodborne pathogen traceback"/>
        </authorList>
    </citation>
    <scope>NUCLEOTIDE SEQUENCE</scope>
    <source>
        <strain evidence="1">FSIS1700237</strain>
    </source>
</reference>
<dbReference type="InterPro" id="IPR023803">
    <property type="entry name" value="Ribosomal_bS16_dom_sf"/>
</dbReference>
<comment type="caution">
    <text evidence="1">The sequence shown here is derived from an EMBL/GenBank/DDBJ whole genome shotgun (WGS) entry which is preliminary data.</text>
</comment>
<gene>
    <name evidence="1" type="ORF">B8Z46_24820</name>
</gene>
<dbReference type="Gene3D" id="3.30.1320.10">
    <property type="match status" value="1"/>
</dbReference>
<dbReference type="AlphaFoldDB" id="A0A631M547"/>
<keyword evidence="1" id="KW-0689">Ribosomal protein</keyword>
<dbReference type="GO" id="GO:0005840">
    <property type="term" value="C:ribosome"/>
    <property type="evidence" value="ECO:0007669"/>
    <property type="project" value="UniProtKB-KW"/>
</dbReference>
<protein>
    <submittedName>
        <fullName evidence="1">30S ribosomal protein S16</fullName>
    </submittedName>
</protein>
<feature type="non-terminal residue" evidence="1">
    <location>
        <position position="1"/>
    </location>
</feature>
<organism evidence="1">
    <name type="scientific">Salmonella typhimurium</name>
    <dbReference type="NCBI Taxonomy" id="90371"/>
    <lineage>
        <taxon>Bacteria</taxon>
        <taxon>Pseudomonadati</taxon>
        <taxon>Pseudomonadota</taxon>
        <taxon>Gammaproteobacteria</taxon>
        <taxon>Enterobacterales</taxon>
        <taxon>Enterobacteriaceae</taxon>
        <taxon>Salmonella</taxon>
    </lineage>
</organism>
<accession>A0A631M547</accession>
<evidence type="ECO:0000313" key="1">
    <source>
        <dbReference type="EMBL" id="EDG6487324.1"/>
    </source>
</evidence>